<feature type="transmembrane region" description="Helical" evidence="11">
    <location>
        <begin position="226"/>
        <end position="250"/>
    </location>
</feature>
<dbReference type="PANTHER" id="PTHR47549:SF2">
    <property type="entry name" value="GOLGI APPARATUS MEMBRANE PROTEIN TVP38"/>
    <property type="match status" value="1"/>
</dbReference>
<evidence type="ECO:0000313" key="14">
    <source>
        <dbReference type="Proteomes" id="UP000757232"/>
    </source>
</evidence>
<dbReference type="Proteomes" id="UP000757232">
    <property type="component" value="Unassembled WGS sequence"/>
</dbReference>
<feature type="transmembrane region" description="Helical" evidence="11">
    <location>
        <begin position="172"/>
        <end position="193"/>
    </location>
</feature>
<dbReference type="OrthoDB" id="166803at2759"/>
<feature type="compositionally biased region" description="Pro residues" evidence="10">
    <location>
        <begin position="737"/>
        <end position="746"/>
    </location>
</feature>
<dbReference type="Pfam" id="PF09335">
    <property type="entry name" value="VTT_dom"/>
    <property type="match status" value="1"/>
</dbReference>
<keyword evidence="9 11" id="KW-0472">Membrane</keyword>
<feature type="transmembrane region" description="Helical" evidence="11">
    <location>
        <begin position="200"/>
        <end position="220"/>
    </location>
</feature>
<evidence type="ECO:0000256" key="9">
    <source>
        <dbReference type="ARBA" id="ARBA00023136"/>
    </source>
</evidence>
<name>A0A9Q5N8L7_SANBA</name>
<evidence type="ECO:0000256" key="7">
    <source>
        <dbReference type="ARBA" id="ARBA00022989"/>
    </source>
</evidence>
<comment type="subcellular location">
    <subcellularLocation>
        <location evidence="2">Golgi apparatus membrane</location>
        <topology evidence="2">Multi-pass membrane protein</topology>
    </subcellularLocation>
</comment>
<feature type="compositionally biased region" description="Polar residues" evidence="10">
    <location>
        <begin position="403"/>
        <end position="413"/>
    </location>
</feature>
<keyword evidence="14" id="KW-1185">Reference proteome</keyword>
<reference evidence="13" key="1">
    <citation type="submission" date="2016-06" db="EMBL/GenBank/DDBJ databases">
        <title>Draft Genome sequence of the fungus Inonotus baumii.</title>
        <authorList>
            <person name="Zhu H."/>
            <person name="Lin W."/>
        </authorList>
    </citation>
    <scope>NUCLEOTIDE SEQUENCE</scope>
    <source>
        <strain evidence="13">821</strain>
    </source>
</reference>
<feature type="domain" description="VTT" evidence="12">
    <location>
        <begin position="224"/>
        <end position="337"/>
    </location>
</feature>
<sequence>MASSLVGPGDHDIHLRHGFNGVASPYAASELRPDRLNLNYPPPHNELNPSFDASQTNLNKDKNVDVSIGIYTSRTPSPTPSEHALLNRKGVIDWKKMMNWRFWIRREWLWYYVILGIILIIFALVSIYDRQIVRALQPATQKIKSLHGGWAIPIAIFFVISFPPLFGHEILAILVGVVWGLWVGFAITAAGTFLGEMGNFYLHGGWAIPIAIFFVISFPPLFGHEILAILVGVVWDLWVGFAITAAGTFLGEMGNFYAFKYCCRARGEKLEKKDLQYACLARTVREGGFKVALVARYSAIPGHFTTAVFSTCGMGVLVFALAALLSLPKQFVTVYIGVILKESGTGTESTRDRLISYSVLAVTFIVTCVAMWYMYKKMDEVKVDVIMDRRKARQGKLDRAQSLRGSSVFNPNESESDLPLNPGEDSTYQQWDAQGQAAGFSGDPRFSQSLHAPTPRRADFPDVSRIPTYRTEGGGGYSTTGERYASPSADLQPSSSSTSQSVSPVRTPAVHRQESGDWDAAGTVGGEAYRLPTIQPHTPLSGGFVHVPLSAKNPFNRNPSQQEQQIGPSASPVPPPLIPPPPSNQRSANPYSPPVSPSQQPAFTSPTPTFPQQVSTAIASIPLGAPVTASPKTQQYPVNMYSAPQSAPHSPLQTPTQHVLAVQPLSQVHPQMQSIPSSIQRAFVPYPPTGAPASPDPSSNRAGVGTHVQESSDATLYFTPAHSRYPTENQPERLPTPEAPPPEYRP</sequence>
<evidence type="ECO:0000256" key="8">
    <source>
        <dbReference type="ARBA" id="ARBA00023034"/>
    </source>
</evidence>
<evidence type="ECO:0000259" key="12">
    <source>
        <dbReference type="Pfam" id="PF09335"/>
    </source>
</evidence>
<feature type="region of interest" description="Disordered" evidence="10">
    <location>
        <begin position="542"/>
        <end position="610"/>
    </location>
</feature>
<feature type="compositionally biased region" description="Low complexity" evidence="10">
    <location>
        <begin position="479"/>
        <end position="508"/>
    </location>
</feature>
<comment type="caution">
    <text evidence="13">The sequence shown here is derived from an EMBL/GenBank/DDBJ whole genome shotgun (WGS) entry which is preliminary data.</text>
</comment>
<dbReference type="PANTHER" id="PTHR47549">
    <property type="entry name" value="GOLGI APPARATUS MEMBRANE PROTEIN TVP38-RELATED"/>
    <property type="match status" value="1"/>
</dbReference>
<evidence type="ECO:0000256" key="5">
    <source>
        <dbReference type="ARBA" id="ARBA00020673"/>
    </source>
</evidence>
<dbReference type="InterPro" id="IPR032816">
    <property type="entry name" value="VTT_dom"/>
</dbReference>
<proteinExistence type="inferred from homology"/>
<keyword evidence="7 11" id="KW-1133">Transmembrane helix</keyword>
<evidence type="ECO:0000256" key="6">
    <source>
        <dbReference type="ARBA" id="ARBA00022692"/>
    </source>
</evidence>
<accession>A0A9Q5N8L7</accession>
<feature type="region of interest" description="Disordered" evidence="10">
    <location>
        <begin position="397"/>
        <end position="524"/>
    </location>
</feature>
<dbReference type="GO" id="GO:0000139">
    <property type="term" value="C:Golgi membrane"/>
    <property type="evidence" value="ECO:0007669"/>
    <property type="project" value="UniProtKB-SubCell"/>
</dbReference>
<organism evidence="13 14">
    <name type="scientific">Sanghuangporus baumii</name>
    <name type="common">Phellinus baumii</name>
    <dbReference type="NCBI Taxonomy" id="108892"/>
    <lineage>
        <taxon>Eukaryota</taxon>
        <taxon>Fungi</taxon>
        <taxon>Dikarya</taxon>
        <taxon>Basidiomycota</taxon>
        <taxon>Agaricomycotina</taxon>
        <taxon>Agaricomycetes</taxon>
        <taxon>Hymenochaetales</taxon>
        <taxon>Hymenochaetaceae</taxon>
        <taxon>Sanghuangporus</taxon>
    </lineage>
</organism>
<comment type="similarity">
    <text evidence="3">Belongs to the TVP38/TMEM64 family.</text>
</comment>
<gene>
    <name evidence="13" type="ORF">A7U60_g1996</name>
</gene>
<evidence type="ECO:0000256" key="2">
    <source>
        <dbReference type="ARBA" id="ARBA00004653"/>
    </source>
</evidence>
<evidence type="ECO:0000256" key="10">
    <source>
        <dbReference type="SAM" id="MobiDB-lite"/>
    </source>
</evidence>
<dbReference type="InterPro" id="IPR051076">
    <property type="entry name" value="Golgi_membrane_TVP38/TMEM64"/>
</dbReference>
<feature type="region of interest" description="Disordered" evidence="10">
    <location>
        <begin position="682"/>
        <end position="746"/>
    </location>
</feature>
<protein>
    <recommendedName>
        <fullName evidence="4">Golgi apparatus membrane protein TVP38</fullName>
    </recommendedName>
    <alternativeName>
        <fullName evidence="5">Golgi apparatus membrane protein tvp38</fullName>
    </alternativeName>
</protein>
<keyword evidence="6 11" id="KW-0812">Transmembrane</keyword>
<dbReference type="EMBL" id="LNZH02000118">
    <property type="protein sequence ID" value="OCB90752.1"/>
    <property type="molecule type" value="Genomic_DNA"/>
</dbReference>
<feature type="compositionally biased region" description="Polar residues" evidence="10">
    <location>
        <begin position="553"/>
        <end position="567"/>
    </location>
</feature>
<feature type="transmembrane region" description="Helical" evidence="11">
    <location>
        <begin position="354"/>
        <end position="375"/>
    </location>
</feature>
<dbReference type="AlphaFoldDB" id="A0A9Q5N8L7"/>
<feature type="compositionally biased region" description="Pro residues" evidence="10">
    <location>
        <begin position="571"/>
        <end position="583"/>
    </location>
</feature>
<evidence type="ECO:0000256" key="4">
    <source>
        <dbReference type="ARBA" id="ARBA00013533"/>
    </source>
</evidence>
<feature type="transmembrane region" description="Helical" evidence="11">
    <location>
        <begin position="108"/>
        <end position="128"/>
    </location>
</feature>
<comment type="function">
    <text evidence="1">Golgi membrane protein involved in vesicular trafficking and spindle migration.</text>
</comment>
<evidence type="ECO:0000256" key="3">
    <source>
        <dbReference type="ARBA" id="ARBA00008640"/>
    </source>
</evidence>
<keyword evidence="8" id="KW-0333">Golgi apparatus</keyword>
<evidence type="ECO:0000256" key="11">
    <source>
        <dbReference type="SAM" id="Phobius"/>
    </source>
</evidence>
<feature type="transmembrane region" description="Helical" evidence="11">
    <location>
        <begin position="149"/>
        <end position="166"/>
    </location>
</feature>
<feature type="compositionally biased region" description="Polar residues" evidence="10">
    <location>
        <begin position="424"/>
        <end position="433"/>
    </location>
</feature>
<evidence type="ECO:0000313" key="13">
    <source>
        <dbReference type="EMBL" id="OCB90752.1"/>
    </source>
</evidence>
<evidence type="ECO:0000256" key="1">
    <source>
        <dbReference type="ARBA" id="ARBA00002978"/>
    </source>
</evidence>